<dbReference type="OrthoDB" id="398435at2"/>
<dbReference type="InterPro" id="IPR051212">
    <property type="entry name" value="Type-I_RE_S_subunit"/>
</dbReference>
<feature type="domain" description="Type I restriction modification DNA specificity" evidence="4">
    <location>
        <begin position="397"/>
        <end position="570"/>
    </location>
</feature>
<dbReference type="GO" id="GO:0003677">
    <property type="term" value="F:DNA binding"/>
    <property type="evidence" value="ECO:0007669"/>
    <property type="project" value="UniProtKB-KW"/>
</dbReference>
<evidence type="ECO:0000313" key="6">
    <source>
        <dbReference type="Proteomes" id="UP000294656"/>
    </source>
</evidence>
<keyword evidence="3" id="KW-0238">DNA-binding</keyword>
<comment type="caution">
    <text evidence="5">The sequence shown here is derived from an EMBL/GenBank/DDBJ whole genome shotgun (WGS) entry which is preliminary data.</text>
</comment>
<dbReference type="InterPro" id="IPR044946">
    <property type="entry name" value="Restrct_endonuc_typeI_TRD_sf"/>
</dbReference>
<dbReference type="AlphaFoldDB" id="A0A4V3CGY9"/>
<keyword evidence="2" id="KW-0680">Restriction system</keyword>
<reference evidence="5 6" key="1">
    <citation type="submission" date="2019-03" db="EMBL/GenBank/DDBJ databases">
        <title>Genomic Encyclopedia of Type Strains, Phase III (KMG-III): the genomes of soil and plant-associated and newly described type strains.</title>
        <authorList>
            <person name="Whitman W."/>
        </authorList>
    </citation>
    <scope>NUCLEOTIDE SEQUENCE [LARGE SCALE GENOMIC DNA]</scope>
    <source>
        <strain evidence="5 6">CECT 7378</strain>
    </source>
</reference>
<dbReference type="CDD" id="cd17293">
    <property type="entry name" value="RMtype1_S_Ppo21ORF8840P_TRD1-CR1_like"/>
    <property type="match status" value="1"/>
</dbReference>
<dbReference type="Pfam" id="PF01420">
    <property type="entry name" value="Methylase_S"/>
    <property type="match status" value="2"/>
</dbReference>
<comment type="similarity">
    <text evidence="1">Belongs to the type-I restriction system S methylase family.</text>
</comment>
<gene>
    <name evidence="5" type="ORF">DFP79_0567</name>
</gene>
<organism evidence="5 6">
    <name type="scientific">Marinomonas balearica</name>
    <dbReference type="NCBI Taxonomy" id="491947"/>
    <lineage>
        <taxon>Bacteria</taxon>
        <taxon>Pseudomonadati</taxon>
        <taxon>Pseudomonadota</taxon>
        <taxon>Gammaproteobacteria</taxon>
        <taxon>Oceanospirillales</taxon>
        <taxon>Oceanospirillaceae</taxon>
        <taxon>Marinomonas</taxon>
    </lineage>
</organism>
<evidence type="ECO:0000256" key="3">
    <source>
        <dbReference type="ARBA" id="ARBA00023125"/>
    </source>
</evidence>
<name>A0A4V3CGY9_9GAMM</name>
<evidence type="ECO:0000256" key="1">
    <source>
        <dbReference type="ARBA" id="ARBA00010923"/>
    </source>
</evidence>
<dbReference type="Gene3D" id="3.90.220.20">
    <property type="entry name" value="DNA methylase specificity domains"/>
    <property type="match status" value="2"/>
</dbReference>
<dbReference type="PANTHER" id="PTHR43140:SF1">
    <property type="entry name" value="TYPE I RESTRICTION ENZYME ECOKI SPECIFICITY SUBUNIT"/>
    <property type="match status" value="1"/>
</dbReference>
<evidence type="ECO:0000256" key="2">
    <source>
        <dbReference type="ARBA" id="ARBA00022747"/>
    </source>
</evidence>
<evidence type="ECO:0000259" key="4">
    <source>
        <dbReference type="Pfam" id="PF01420"/>
    </source>
</evidence>
<feature type="domain" description="Type I restriction modification DNA specificity" evidence="4">
    <location>
        <begin position="114"/>
        <end position="287"/>
    </location>
</feature>
<accession>A0A4V3CGY9</accession>
<protein>
    <submittedName>
        <fullName evidence="5">Type I restriction enzyme S subunit</fullName>
    </submittedName>
</protein>
<proteinExistence type="inferred from homology"/>
<dbReference type="GO" id="GO:0009307">
    <property type="term" value="P:DNA restriction-modification system"/>
    <property type="evidence" value="ECO:0007669"/>
    <property type="project" value="UniProtKB-KW"/>
</dbReference>
<dbReference type="PANTHER" id="PTHR43140">
    <property type="entry name" value="TYPE-1 RESTRICTION ENZYME ECOKI SPECIFICITY PROTEIN"/>
    <property type="match status" value="1"/>
</dbReference>
<dbReference type="InterPro" id="IPR000055">
    <property type="entry name" value="Restrct_endonuc_typeI_TRD"/>
</dbReference>
<dbReference type="RefSeq" id="WP_133502431.1">
    <property type="nucleotide sequence ID" value="NZ_SNXC01000009.1"/>
</dbReference>
<dbReference type="EMBL" id="SNXC01000009">
    <property type="protein sequence ID" value="TDO99582.1"/>
    <property type="molecule type" value="Genomic_DNA"/>
</dbReference>
<evidence type="ECO:0000313" key="5">
    <source>
        <dbReference type="EMBL" id="TDO99582.1"/>
    </source>
</evidence>
<dbReference type="SUPFAM" id="SSF116734">
    <property type="entry name" value="DNA methylase specificity domain"/>
    <property type="match status" value="2"/>
</dbReference>
<keyword evidence="6" id="KW-1185">Reference proteome</keyword>
<dbReference type="Proteomes" id="UP000294656">
    <property type="component" value="Unassembled WGS sequence"/>
</dbReference>
<sequence>MSVDSKQTGASHTRVENLITEHMDIWTSAIKRKSSSGRGSSKKIDLYGIKKLRELILELAVRGKLVPQDPSDEPASVLLERIAQEKGQLVKDGKIKKPKTLPEIRDAEKPFELPQGWEWDRLGELGYTQTGGTPNKNKTEYFGAHIPFIKPGDILERKVDYSNEGLSLIGEESLGRSAPKGSILMVCIGTIGKCAYIDRKCAFNQQINSITPYLEITDFLIKALSASYFQNLSWSLSASTTIAIINKGKWESIPVVLPPLQEQHRIVAKVDELMALCDELEAQTESSLDAHQTLVTVLLDTLVNSQNADELTENWTRLSAHFDTLFVTEDSIDQLKQSILQLAVMGKLVSQDPNDEPASVLLERIAAEKAQLIKDKKIKKQKPLPPINDDEKPFELPTGWEWVRFGNVVICRLGKMLDKAKNTGSLLPYLRNTNVQWDRFILDDIKLMKLEESELQEFRILPGDLLICEGGEPGRCAIWIEAELEMYFQKALHRARPLAGVQSKYLQLCLTVDAKTGVLDNYFTGATIKHFVGAKLNNYIHSLPPLEEQYRIVAKVDELMALCDQLKAQLTSIKQTQLHLADTLVAQAL</sequence>